<dbReference type="AlphaFoldDB" id="A0A0N4VR92"/>
<accession>A0A0N4VR92</accession>
<reference evidence="4" key="1">
    <citation type="submission" date="2017-02" db="UniProtKB">
        <authorList>
            <consortium name="WormBaseParasite"/>
        </authorList>
    </citation>
    <scope>IDENTIFICATION</scope>
</reference>
<organism evidence="4">
    <name type="scientific">Enterobius vermicularis</name>
    <name type="common">Human pinworm</name>
    <dbReference type="NCBI Taxonomy" id="51028"/>
    <lineage>
        <taxon>Eukaryota</taxon>
        <taxon>Metazoa</taxon>
        <taxon>Ecdysozoa</taxon>
        <taxon>Nematoda</taxon>
        <taxon>Chromadorea</taxon>
        <taxon>Rhabditida</taxon>
        <taxon>Spirurina</taxon>
        <taxon>Oxyuridomorpha</taxon>
        <taxon>Oxyuroidea</taxon>
        <taxon>Oxyuridae</taxon>
        <taxon>Enterobius</taxon>
    </lineage>
</organism>
<feature type="domain" description="Ig-like" evidence="1">
    <location>
        <begin position="23"/>
        <end position="90"/>
    </location>
</feature>
<sequence length="215" mass="24270">MYKNFAVAINDVILKSNLTACIGAEMSISCSFKNKFAVITWSKETETGINDIADNDKFTITPHLEYGDLVIGYLGIKKLQKQDEGIYWCRTYVRMEEHKNKTRLDVIECNEEAIIRLEIGEQNMTKRFKAFELFGGVESFVVTVDAGDHYVHQCSIVLPGSSVPLVSSNEQGEVHGPISLCSIAYNGVIYTSEVRFEERDRCEKDVEANTSETQF</sequence>
<evidence type="ECO:0000313" key="2">
    <source>
        <dbReference type="EMBL" id="VDD97937.1"/>
    </source>
</evidence>
<dbReference type="SUPFAM" id="SSF48726">
    <property type="entry name" value="Immunoglobulin"/>
    <property type="match status" value="1"/>
</dbReference>
<evidence type="ECO:0000259" key="1">
    <source>
        <dbReference type="PROSITE" id="PS50835"/>
    </source>
</evidence>
<evidence type="ECO:0000313" key="3">
    <source>
        <dbReference type="Proteomes" id="UP000274131"/>
    </source>
</evidence>
<dbReference type="InterPro" id="IPR036179">
    <property type="entry name" value="Ig-like_dom_sf"/>
</dbReference>
<dbReference type="Gene3D" id="2.60.40.10">
    <property type="entry name" value="Immunoglobulins"/>
    <property type="match status" value="1"/>
</dbReference>
<dbReference type="SMART" id="SM00409">
    <property type="entry name" value="IG"/>
    <property type="match status" value="1"/>
</dbReference>
<dbReference type="Proteomes" id="UP000274131">
    <property type="component" value="Unassembled WGS sequence"/>
</dbReference>
<dbReference type="InterPro" id="IPR007110">
    <property type="entry name" value="Ig-like_dom"/>
</dbReference>
<dbReference type="Pfam" id="PF00047">
    <property type="entry name" value="ig"/>
    <property type="match status" value="1"/>
</dbReference>
<dbReference type="PROSITE" id="PS50835">
    <property type="entry name" value="IG_LIKE"/>
    <property type="match status" value="1"/>
</dbReference>
<evidence type="ECO:0000313" key="4">
    <source>
        <dbReference type="WBParaSite" id="EVEC_0001355701-mRNA-1"/>
    </source>
</evidence>
<dbReference type="WBParaSite" id="EVEC_0001355701-mRNA-1">
    <property type="protein sequence ID" value="EVEC_0001355701-mRNA-1"/>
    <property type="gene ID" value="EVEC_0001355701"/>
</dbReference>
<keyword evidence="3" id="KW-1185">Reference proteome</keyword>
<name>A0A0N4VR92_ENTVE</name>
<proteinExistence type="predicted"/>
<gene>
    <name evidence="2" type="ORF">EVEC_LOCUS12688</name>
</gene>
<dbReference type="InterPro" id="IPR003599">
    <property type="entry name" value="Ig_sub"/>
</dbReference>
<protein>
    <submittedName>
        <fullName evidence="4">Ig-like domain-containing protein</fullName>
    </submittedName>
</protein>
<dbReference type="EMBL" id="UXUI01016021">
    <property type="protein sequence ID" value="VDD97937.1"/>
    <property type="molecule type" value="Genomic_DNA"/>
</dbReference>
<dbReference type="InterPro" id="IPR013151">
    <property type="entry name" value="Immunoglobulin_dom"/>
</dbReference>
<reference evidence="2 3" key="2">
    <citation type="submission" date="2018-10" db="EMBL/GenBank/DDBJ databases">
        <authorList>
            <consortium name="Pathogen Informatics"/>
        </authorList>
    </citation>
    <scope>NUCLEOTIDE SEQUENCE [LARGE SCALE GENOMIC DNA]</scope>
</reference>
<dbReference type="InterPro" id="IPR013783">
    <property type="entry name" value="Ig-like_fold"/>
</dbReference>